<evidence type="ECO:0000313" key="2">
    <source>
        <dbReference type="Proteomes" id="UP000636800"/>
    </source>
</evidence>
<organism evidence="1 2">
    <name type="scientific">Vanilla planifolia</name>
    <name type="common">Vanilla</name>
    <dbReference type="NCBI Taxonomy" id="51239"/>
    <lineage>
        <taxon>Eukaryota</taxon>
        <taxon>Viridiplantae</taxon>
        <taxon>Streptophyta</taxon>
        <taxon>Embryophyta</taxon>
        <taxon>Tracheophyta</taxon>
        <taxon>Spermatophyta</taxon>
        <taxon>Magnoliopsida</taxon>
        <taxon>Liliopsida</taxon>
        <taxon>Asparagales</taxon>
        <taxon>Orchidaceae</taxon>
        <taxon>Vanilloideae</taxon>
        <taxon>Vanilleae</taxon>
        <taxon>Vanilla</taxon>
    </lineage>
</organism>
<proteinExistence type="predicted"/>
<gene>
    <name evidence="1" type="ORF">HPP92_024056</name>
</gene>
<sequence length="121" mass="13732">MPEVAHLPPPRSTAAGHLSGHPSRHHYVWRHHRLTEHLLLLLLPPLNPRRPPRYVDWRGGAALHLYEVEDWRATAGGGGGIAVVVLEGVGPQHVGFLEVFRHVYDRDGEWRGCIYIYVRDS</sequence>
<dbReference type="OrthoDB" id="428895at2759"/>
<comment type="caution">
    <text evidence="1">The sequence shown here is derived from an EMBL/GenBank/DDBJ whole genome shotgun (WGS) entry which is preliminary data.</text>
</comment>
<name>A0A835U9K3_VANPL</name>
<reference evidence="1 2" key="1">
    <citation type="journal article" date="2020" name="Nat. Food">
        <title>A phased Vanilla planifolia genome enables genetic improvement of flavour and production.</title>
        <authorList>
            <person name="Hasing T."/>
            <person name="Tang H."/>
            <person name="Brym M."/>
            <person name="Khazi F."/>
            <person name="Huang T."/>
            <person name="Chambers A.H."/>
        </authorList>
    </citation>
    <scope>NUCLEOTIDE SEQUENCE [LARGE SCALE GENOMIC DNA]</scope>
    <source>
        <tissue evidence="1">Leaf</tissue>
    </source>
</reference>
<dbReference type="EMBL" id="JADCNL010000013">
    <property type="protein sequence ID" value="KAG0454764.1"/>
    <property type="molecule type" value="Genomic_DNA"/>
</dbReference>
<protein>
    <submittedName>
        <fullName evidence="1">Uncharacterized protein</fullName>
    </submittedName>
</protein>
<dbReference type="AlphaFoldDB" id="A0A835U9K3"/>
<dbReference type="Proteomes" id="UP000636800">
    <property type="component" value="Chromosome 13"/>
</dbReference>
<keyword evidence="2" id="KW-1185">Reference proteome</keyword>
<accession>A0A835U9K3</accession>
<evidence type="ECO:0000313" key="1">
    <source>
        <dbReference type="EMBL" id="KAG0454764.1"/>
    </source>
</evidence>